<dbReference type="Pfam" id="PF14465">
    <property type="entry name" value="WHD_1st_NFRKB"/>
    <property type="match status" value="1"/>
</dbReference>
<proteinExistence type="predicted"/>
<dbReference type="PANTHER" id="PTHR13052">
    <property type="entry name" value="NFRKB-RELATED"/>
    <property type="match status" value="1"/>
</dbReference>
<feature type="region of interest" description="Disordered" evidence="1">
    <location>
        <begin position="275"/>
        <end position="359"/>
    </location>
</feature>
<dbReference type="GO" id="GO:0002020">
    <property type="term" value="F:protease binding"/>
    <property type="evidence" value="ECO:0007669"/>
    <property type="project" value="TreeGrafter"/>
</dbReference>
<feature type="domain" description="Nuclear factor related to kappa-B-binding protein winged helix-like" evidence="2">
    <location>
        <begin position="461"/>
        <end position="563"/>
    </location>
</feature>
<organism evidence="4 5">
    <name type="scientific">Meganyctiphanes norvegica</name>
    <name type="common">Northern krill</name>
    <name type="synonym">Thysanopoda norvegica</name>
    <dbReference type="NCBI Taxonomy" id="48144"/>
    <lineage>
        <taxon>Eukaryota</taxon>
        <taxon>Metazoa</taxon>
        <taxon>Ecdysozoa</taxon>
        <taxon>Arthropoda</taxon>
        <taxon>Crustacea</taxon>
        <taxon>Multicrustacea</taxon>
        <taxon>Malacostraca</taxon>
        <taxon>Eumalacostraca</taxon>
        <taxon>Eucarida</taxon>
        <taxon>Euphausiacea</taxon>
        <taxon>Euphausiidae</taxon>
        <taxon>Meganyctiphanes</taxon>
    </lineage>
</organism>
<dbReference type="InterPro" id="IPR038106">
    <property type="entry name" value="NFRKB_winged_sf"/>
</dbReference>
<protein>
    <recommendedName>
        <fullName evidence="6">NFRKB winged helix-like domain-containing protein</fullName>
    </recommendedName>
</protein>
<evidence type="ECO:0008006" key="6">
    <source>
        <dbReference type="Google" id="ProtNLM"/>
    </source>
</evidence>
<evidence type="ECO:0000259" key="3">
    <source>
        <dbReference type="Pfam" id="PF25793"/>
    </source>
</evidence>
<accession>A0AAV2R8A5</accession>
<dbReference type="Pfam" id="PF25793">
    <property type="entry name" value="WHD_2nd_NFRKB"/>
    <property type="match status" value="1"/>
</dbReference>
<dbReference type="InterPro" id="IPR057748">
    <property type="entry name" value="NFRKB_WH_2"/>
</dbReference>
<reference evidence="4 5" key="1">
    <citation type="submission" date="2024-05" db="EMBL/GenBank/DDBJ databases">
        <authorList>
            <person name="Wallberg A."/>
        </authorList>
    </citation>
    <scope>NUCLEOTIDE SEQUENCE [LARGE SCALE GENOMIC DNA]</scope>
</reference>
<evidence type="ECO:0000259" key="2">
    <source>
        <dbReference type="Pfam" id="PF14465"/>
    </source>
</evidence>
<sequence length="949" mass="105990">MAMSIKFVGGLDPGDDDVVISVLAYAFVVDRPNMYVTATTHIHRRHPLDYLLSLPLLVRKHHILSVQYFRGGSIRPRRGHAVYAKQSYRVVDPTARKYRSYAIRQFHVVYHSVSVLVERITFSDIISTIYNTSIPNTYLGKVKKNQNISLRQNIYNNALKKEKLIIMRKEDDSEILRDPNHHKGPGASLNKKQRRQLVGLEGALPQDLLSVRGTHSSGSLALDLELRITPTTNPLDLTDDHFRAMIQKHRQRRNKHEASVDLDTRGITLQDVIARAQVQTKRPPPRSTMSPLTIEKPKKRIKVKKESPPMLATATSLLNEVPVRIKSEPGSDSDTSSSSSSSSSETDSDEETIKKEIPLVQPGVKKRLIGKGVKVKHEASSEFSSSHSEDMKDHLINSTTTLPADPIKIKDEIKVEIKEEPVVQEDPVAQQIDNSSELTAALESIGACIAPELTQETHICFFSLIRDIICSTGEQRMTKAQLESSIRVWQESAISPLNEWYCLVPSWVNCLPSAINFLCGHFTDVQPAEFVPYIEYKSLLRVYQWIGAGRDSDGHLEPLANFWLAQKSAMSSDWLEDEVGGKGAETEESEVIPPPRCYTNWTVQPATQAEKEIYRQQEKIRYEKPHKAFTFRMHGYESVVGPVKGIYTQQTGLNKARGHSLLVPDRPAYVTILSLVRDAVARLPNGEGTRSDICELLKESQYLAPLSSPTAENNLNSVVSGALDRLHYENDPCVKYDTSRKLWIYLHRNRNEEEFERMHHLNGPGSNKSKKPAARRQNRSKVKDPIAIKGPPNVSLDPLTATAKEGLYLKEDAGCLVSNKILILSKPMGISVGEKAIRIYGVGGLKATMISLGILTQKISDLGCFQSMQVYLKEKTKIIENKAALALSVGKPAGIFQTSTMMLRNTICIIKDSAKKIQVLDLQKTIVTDPKAVANSNLGNGVLLGEQTF</sequence>
<dbReference type="InterPro" id="IPR025220">
    <property type="entry name" value="NFRKB_WH_1"/>
</dbReference>
<name>A0AAV2R8A5_MEGNR</name>
<dbReference type="Proteomes" id="UP001497623">
    <property type="component" value="Unassembled WGS sequence"/>
</dbReference>
<evidence type="ECO:0000313" key="5">
    <source>
        <dbReference type="Proteomes" id="UP001497623"/>
    </source>
</evidence>
<dbReference type="InterPro" id="IPR024867">
    <property type="entry name" value="NFRKB"/>
</dbReference>
<dbReference type="GO" id="GO:0031011">
    <property type="term" value="C:Ino80 complex"/>
    <property type="evidence" value="ECO:0007669"/>
    <property type="project" value="InterPro"/>
</dbReference>
<gene>
    <name evidence="4" type="ORF">MNOR_LOCUS20413</name>
</gene>
<comment type="caution">
    <text evidence="4">The sequence shown here is derived from an EMBL/GenBank/DDBJ whole genome shotgun (WGS) entry which is preliminary data.</text>
</comment>
<evidence type="ECO:0000256" key="1">
    <source>
        <dbReference type="SAM" id="MobiDB-lite"/>
    </source>
</evidence>
<dbReference type="PANTHER" id="PTHR13052:SF3">
    <property type="entry name" value="NUCLEAR FACTOR RELATED TO KAPPA-B-BINDING PROTEIN"/>
    <property type="match status" value="1"/>
</dbReference>
<dbReference type="EMBL" id="CAXKWB010015771">
    <property type="protein sequence ID" value="CAL4114394.1"/>
    <property type="molecule type" value="Genomic_DNA"/>
</dbReference>
<feature type="compositionally biased region" description="Low complexity" evidence="1">
    <location>
        <begin position="332"/>
        <end position="345"/>
    </location>
</feature>
<feature type="compositionally biased region" description="Basic residues" evidence="1">
    <location>
        <begin position="768"/>
        <end position="780"/>
    </location>
</feature>
<dbReference type="Gene3D" id="1.10.10.2430">
    <property type="entry name" value="NFRKB winged helix-like domain"/>
    <property type="match status" value="1"/>
</dbReference>
<keyword evidence="5" id="KW-1185">Reference proteome</keyword>
<dbReference type="AlphaFoldDB" id="A0AAV2R8A5"/>
<feature type="non-terminal residue" evidence="4">
    <location>
        <position position="949"/>
    </location>
</feature>
<evidence type="ECO:0000313" key="4">
    <source>
        <dbReference type="EMBL" id="CAL4114394.1"/>
    </source>
</evidence>
<feature type="region of interest" description="Disordered" evidence="1">
    <location>
        <begin position="758"/>
        <end position="790"/>
    </location>
</feature>
<feature type="domain" description="Nuclear factor related to kappa-B-binding protein second winged helix" evidence="3">
    <location>
        <begin position="611"/>
        <end position="753"/>
    </location>
</feature>